<evidence type="ECO:0000313" key="3">
    <source>
        <dbReference type="EMBL" id="CAL6023553.1"/>
    </source>
</evidence>
<reference evidence="2" key="1">
    <citation type="submission" date="2023-06" db="EMBL/GenBank/DDBJ databases">
        <authorList>
            <person name="Kurt Z."/>
        </authorList>
    </citation>
    <scope>NUCLEOTIDE SEQUENCE</scope>
</reference>
<dbReference type="Proteomes" id="UP001642409">
    <property type="component" value="Unassembled WGS sequence"/>
</dbReference>
<feature type="compositionally biased region" description="Polar residues" evidence="1">
    <location>
        <begin position="125"/>
        <end position="135"/>
    </location>
</feature>
<organism evidence="2">
    <name type="scientific">Hexamita inflata</name>
    <dbReference type="NCBI Taxonomy" id="28002"/>
    <lineage>
        <taxon>Eukaryota</taxon>
        <taxon>Metamonada</taxon>
        <taxon>Diplomonadida</taxon>
        <taxon>Hexamitidae</taxon>
        <taxon>Hexamitinae</taxon>
        <taxon>Hexamita</taxon>
    </lineage>
</organism>
<dbReference type="EMBL" id="CAXDID020000093">
    <property type="protein sequence ID" value="CAL6023553.1"/>
    <property type="molecule type" value="Genomic_DNA"/>
</dbReference>
<protein>
    <submittedName>
        <fullName evidence="3">Hypothetical_protein</fullName>
    </submittedName>
</protein>
<evidence type="ECO:0000313" key="4">
    <source>
        <dbReference type="Proteomes" id="UP001642409"/>
    </source>
</evidence>
<reference evidence="3 4" key="2">
    <citation type="submission" date="2024-07" db="EMBL/GenBank/DDBJ databases">
        <authorList>
            <person name="Akdeniz Z."/>
        </authorList>
    </citation>
    <scope>NUCLEOTIDE SEQUENCE [LARGE SCALE GENOMIC DNA]</scope>
</reference>
<sequence>MQPNQEIESKEDLLSHFGSSKQLEIGNIQQIKNLLEMNVPPEVWEEASNKNLLSFNQELVLQLSIGYIWAITFSQISSGAQYILKQITYFKNCINSAIENIEDILKQREQNLPAQQEGMPKRSQRVSQSSKPLVG</sequence>
<dbReference type="AlphaFoldDB" id="A0AA86NRC7"/>
<keyword evidence="4" id="KW-1185">Reference proteome</keyword>
<dbReference type="EMBL" id="CATOUU010000302">
    <property type="protein sequence ID" value="CAI9924179.1"/>
    <property type="molecule type" value="Genomic_DNA"/>
</dbReference>
<gene>
    <name evidence="2" type="ORF">HINF_LOCUS11824</name>
    <name evidence="3" type="ORF">HINF_LOCUS29192</name>
</gene>
<feature type="region of interest" description="Disordered" evidence="1">
    <location>
        <begin position="109"/>
        <end position="135"/>
    </location>
</feature>
<name>A0AA86NRC7_9EUKA</name>
<comment type="caution">
    <text evidence="2">The sequence shown here is derived from an EMBL/GenBank/DDBJ whole genome shotgun (WGS) entry which is preliminary data.</text>
</comment>
<accession>A0AA86NRC7</accession>
<proteinExistence type="predicted"/>
<evidence type="ECO:0000256" key="1">
    <source>
        <dbReference type="SAM" id="MobiDB-lite"/>
    </source>
</evidence>
<evidence type="ECO:0000313" key="2">
    <source>
        <dbReference type="EMBL" id="CAI9924179.1"/>
    </source>
</evidence>